<dbReference type="EMBL" id="GBXM01012035">
    <property type="protein sequence ID" value="JAH96542.1"/>
    <property type="molecule type" value="Transcribed_RNA"/>
</dbReference>
<accession>A0A0E9X1D2</accession>
<reference evidence="1" key="2">
    <citation type="journal article" date="2015" name="Fish Shellfish Immunol.">
        <title>Early steps in the European eel (Anguilla anguilla)-Vibrio vulnificus interaction in the gills: Role of the RtxA13 toxin.</title>
        <authorList>
            <person name="Callol A."/>
            <person name="Pajuelo D."/>
            <person name="Ebbesson L."/>
            <person name="Teles M."/>
            <person name="MacKenzie S."/>
            <person name="Amaro C."/>
        </authorList>
    </citation>
    <scope>NUCLEOTIDE SEQUENCE</scope>
</reference>
<name>A0A0E9X1D2_ANGAN</name>
<organism evidence="1">
    <name type="scientific">Anguilla anguilla</name>
    <name type="common">European freshwater eel</name>
    <name type="synonym">Muraena anguilla</name>
    <dbReference type="NCBI Taxonomy" id="7936"/>
    <lineage>
        <taxon>Eukaryota</taxon>
        <taxon>Metazoa</taxon>
        <taxon>Chordata</taxon>
        <taxon>Craniata</taxon>
        <taxon>Vertebrata</taxon>
        <taxon>Euteleostomi</taxon>
        <taxon>Actinopterygii</taxon>
        <taxon>Neopterygii</taxon>
        <taxon>Teleostei</taxon>
        <taxon>Anguilliformes</taxon>
        <taxon>Anguillidae</taxon>
        <taxon>Anguilla</taxon>
    </lineage>
</organism>
<sequence>MLPCAFFSIEIQREFLFFQRSQIYSLLGTHTNVRKYIQIYDARTVSLQGRYSFRSVSS</sequence>
<proteinExistence type="predicted"/>
<reference evidence="1" key="1">
    <citation type="submission" date="2014-11" db="EMBL/GenBank/DDBJ databases">
        <authorList>
            <person name="Amaro Gonzalez C."/>
        </authorList>
    </citation>
    <scope>NUCLEOTIDE SEQUENCE</scope>
</reference>
<dbReference type="AlphaFoldDB" id="A0A0E9X1D2"/>
<protein>
    <submittedName>
        <fullName evidence="1">Uncharacterized protein</fullName>
    </submittedName>
</protein>
<evidence type="ECO:0000313" key="1">
    <source>
        <dbReference type="EMBL" id="JAH96542.1"/>
    </source>
</evidence>